<evidence type="ECO:0000256" key="10">
    <source>
        <dbReference type="ARBA" id="ARBA00023002"/>
    </source>
</evidence>
<dbReference type="EMBL" id="KQ976618">
    <property type="protein sequence ID" value="KYM79252.1"/>
    <property type="molecule type" value="Genomic_DNA"/>
</dbReference>
<dbReference type="InterPro" id="IPR012349">
    <property type="entry name" value="Split_barrel_FMN-bd"/>
</dbReference>
<evidence type="ECO:0000256" key="7">
    <source>
        <dbReference type="ARBA" id="ARBA00012801"/>
    </source>
</evidence>
<evidence type="ECO:0000259" key="14">
    <source>
        <dbReference type="Pfam" id="PF10590"/>
    </source>
</evidence>
<proteinExistence type="inferred from homology"/>
<dbReference type="HAMAP" id="MF_01629">
    <property type="entry name" value="PdxH"/>
    <property type="match status" value="1"/>
</dbReference>
<protein>
    <recommendedName>
        <fullName evidence="7">pyridoxal 5'-phosphate synthase</fullName>
        <ecNumber evidence="7">1.4.3.5</ecNumber>
    </recommendedName>
</protein>
<feature type="domain" description="Pyridoxine 5'-phosphate oxidase dimerisation C-terminal" evidence="14">
    <location>
        <begin position="239"/>
        <end position="293"/>
    </location>
</feature>
<comment type="subunit">
    <text evidence="6">Homodimer.</text>
</comment>
<dbReference type="PANTHER" id="PTHR10851:SF0">
    <property type="entry name" value="PYRIDOXINE-5'-PHOSPHATE OXIDASE"/>
    <property type="match status" value="1"/>
</dbReference>
<dbReference type="Pfam" id="PF10590">
    <property type="entry name" value="PNP_phzG_C"/>
    <property type="match status" value="1"/>
</dbReference>
<keyword evidence="10" id="KW-0560">Oxidoreductase</keyword>
<dbReference type="NCBIfam" id="TIGR00558">
    <property type="entry name" value="pdxH"/>
    <property type="match status" value="1"/>
</dbReference>
<evidence type="ECO:0000256" key="3">
    <source>
        <dbReference type="ARBA" id="ARBA00004738"/>
    </source>
</evidence>
<evidence type="ECO:0000313" key="15">
    <source>
        <dbReference type="EMBL" id="KYM79252.1"/>
    </source>
</evidence>
<accession>A0A195B4Q7</accession>
<comment type="cofactor">
    <cofactor evidence="1">
        <name>FMN</name>
        <dbReference type="ChEBI" id="CHEBI:58210"/>
    </cofactor>
</comment>
<evidence type="ECO:0000313" key="16">
    <source>
        <dbReference type="Proteomes" id="UP000078540"/>
    </source>
</evidence>
<dbReference type="InterPro" id="IPR019740">
    <property type="entry name" value="Pyridox_Oxase_CS"/>
</dbReference>
<dbReference type="InterPro" id="IPR011576">
    <property type="entry name" value="Pyridox_Oxase_N"/>
</dbReference>
<sequence length="293" mass="33868">MTKLFLFSFVNVLIRWLAHSMHARFVPVALRSCHRSVICSVAKQSGRSNTRSCNIMSLRSENYTVDIGDMRIKYKDKHEIFTEDDLISKEPMGQFKAWFEEACNTPEILEPNAMLLATATRDGVPSVRVLLLKGFGTEGFKFYTNYDSRKGRELAENPHAALTFYWESLRRSVRIEGIAKKTSAEDSDHYFRSRPYENQIGSMASKQSSVIASRQTLLIKEKELLAKFPKNQVKRPACWGGYLVVPHSVEFWQGQSDRLHDRIRFRRPKTNEKIDNILVHEGKDGWVYERLSP</sequence>
<dbReference type="STRING" id="520822.A0A195B4Q7"/>
<evidence type="ECO:0000256" key="1">
    <source>
        <dbReference type="ARBA" id="ARBA00001917"/>
    </source>
</evidence>
<organism evidence="15 16">
    <name type="scientific">Atta colombica</name>
    <dbReference type="NCBI Taxonomy" id="520822"/>
    <lineage>
        <taxon>Eukaryota</taxon>
        <taxon>Metazoa</taxon>
        <taxon>Ecdysozoa</taxon>
        <taxon>Arthropoda</taxon>
        <taxon>Hexapoda</taxon>
        <taxon>Insecta</taxon>
        <taxon>Pterygota</taxon>
        <taxon>Neoptera</taxon>
        <taxon>Endopterygota</taxon>
        <taxon>Hymenoptera</taxon>
        <taxon>Apocrita</taxon>
        <taxon>Aculeata</taxon>
        <taxon>Formicoidea</taxon>
        <taxon>Formicidae</taxon>
        <taxon>Myrmicinae</taxon>
        <taxon>Atta</taxon>
    </lineage>
</organism>
<name>A0A195B4Q7_9HYME</name>
<dbReference type="SUPFAM" id="SSF50475">
    <property type="entry name" value="FMN-binding split barrel"/>
    <property type="match status" value="1"/>
</dbReference>
<keyword evidence="16" id="KW-1185">Reference proteome</keyword>
<keyword evidence="9" id="KW-0288">FMN</keyword>
<dbReference type="PANTHER" id="PTHR10851">
    <property type="entry name" value="PYRIDOXINE-5-PHOSPHATE OXIDASE"/>
    <property type="match status" value="1"/>
</dbReference>
<dbReference type="PROSITE" id="PS01064">
    <property type="entry name" value="PYRIDOX_OXIDASE"/>
    <property type="match status" value="1"/>
</dbReference>
<dbReference type="GO" id="GO:0010181">
    <property type="term" value="F:FMN binding"/>
    <property type="evidence" value="ECO:0007669"/>
    <property type="project" value="InterPro"/>
</dbReference>
<evidence type="ECO:0000256" key="12">
    <source>
        <dbReference type="SAM" id="SignalP"/>
    </source>
</evidence>
<reference evidence="15 16" key="1">
    <citation type="submission" date="2015-09" db="EMBL/GenBank/DDBJ databases">
        <title>Atta colombica WGS genome.</title>
        <authorList>
            <person name="Nygaard S."/>
            <person name="Hu H."/>
            <person name="Boomsma J."/>
            <person name="Zhang G."/>
        </authorList>
    </citation>
    <scope>NUCLEOTIDE SEQUENCE [LARGE SCALE GENOMIC DNA]</scope>
    <source>
        <strain evidence="15">Treedump-2</strain>
        <tissue evidence="15">Whole body</tissue>
    </source>
</reference>
<keyword evidence="11" id="KW-0664">Pyridoxine biosynthesis</keyword>
<gene>
    <name evidence="15" type="ORF">ALC53_10418</name>
</gene>
<comment type="pathway">
    <text evidence="3">Cofactor metabolism; pyridoxal 5'-phosphate salvage; pyridoxal 5'-phosphate from pyridoxamine 5'-phosphate: step 1/1.</text>
</comment>
<comment type="function">
    <text evidence="2">Catalyzes the oxidation of either pyridoxine 5'-phosphate (PNP) or pyridoxamine 5'-phosphate (PMP) into pyridoxal 5'-phosphate (PLP).</text>
</comment>
<evidence type="ECO:0000259" key="13">
    <source>
        <dbReference type="Pfam" id="PF01243"/>
    </source>
</evidence>
<dbReference type="GO" id="GO:0008615">
    <property type="term" value="P:pyridoxine biosynthetic process"/>
    <property type="evidence" value="ECO:0007669"/>
    <property type="project" value="UniProtKB-KW"/>
</dbReference>
<dbReference type="FunFam" id="2.30.110.10:FF:000005">
    <property type="entry name" value="NAD(P)H-hydrate epimerase"/>
    <property type="match status" value="1"/>
</dbReference>
<dbReference type="Proteomes" id="UP000078540">
    <property type="component" value="Unassembled WGS sequence"/>
</dbReference>
<evidence type="ECO:0000256" key="5">
    <source>
        <dbReference type="ARBA" id="ARBA00007301"/>
    </source>
</evidence>
<dbReference type="Gene3D" id="2.30.110.10">
    <property type="entry name" value="Electron Transport, Fmn-binding Protein, Chain A"/>
    <property type="match status" value="1"/>
</dbReference>
<keyword evidence="8" id="KW-0285">Flavoprotein</keyword>
<dbReference type="UniPathway" id="UPA01068">
    <property type="reaction ID" value="UER00304"/>
</dbReference>
<feature type="chain" id="PRO_5008269297" description="pyridoxal 5'-phosphate synthase" evidence="12">
    <location>
        <begin position="24"/>
        <end position="293"/>
    </location>
</feature>
<evidence type="ECO:0000256" key="8">
    <source>
        <dbReference type="ARBA" id="ARBA00022630"/>
    </source>
</evidence>
<evidence type="ECO:0000256" key="6">
    <source>
        <dbReference type="ARBA" id="ARBA00011738"/>
    </source>
</evidence>
<evidence type="ECO:0000256" key="2">
    <source>
        <dbReference type="ARBA" id="ARBA00003691"/>
    </source>
</evidence>
<evidence type="ECO:0000256" key="11">
    <source>
        <dbReference type="ARBA" id="ARBA00023096"/>
    </source>
</evidence>
<comment type="similarity">
    <text evidence="5">Belongs to the pyridoxamine 5'-phosphate oxidase family.</text>
</comment>
<evidence type="ECO:0000256" key="4">
    <source>
        <dbReference type="ARBA" id="ARBA00005037"/>
    </source>
</evidence>
<keyword evidence="12" id="KW-0732">Signal</keyword>
<dbReference type="InterPro" id="IPR000659">
    <property type="entry name" value="Pyridox_Oxase"/>
</dbReference>
<dbReference type="Pfam" id="PF01243">
    <property type="entry name" value="PNPOx_N"/>
    <property type="match status" value="1"/>
</dbReference>
<dbReference type="InterPro" id="IPR019576">
    <property type="entry name" value="Pyridoxamine_oxidase_dimer_C"/>
</dbReference>
<dbReference type="NCBIfam" id="NF004231">
    <property type="entry name" value="PRK05679.1"/>
    <property type="match status" value="1"/>
</dbReference>
<comment type="pathway">
    <text evidence="4">Cofactor metabolism; pyridoxal 5'-phosphate salvage; pyridoxal 5'-phosphate from pyridoxine 5'-phosphate: step 1/1.</text>
</comment>
<dbReference type="EC" id="1.4.3.5" evidence="7"/>
<dbReference type="GO" id="GO:0004733">
    <property type="term" value="F:pyridoxamine phosphate oxidase activity"/>
    <property type="evidence" value="ECO:0007669"/>
    <property type="project" value="UniProtKB-EC"/>
</dbReference>
<feature type="signal peptide" evidence="12">
    <location>
        <begin position="1"/>
        <end position="23"/>
    </location>
</feature>
<dbReference type="AlphaFoldDB" id="A0A195B4Q7"/>
<feature type="domain" description="Pyridoxamine 5'-phosphate oxidase N-terminal" evidence="13">
    <location>
        <begin position="108"/>
        <end position="223"/>
    </location>
</feature>
<evidence type="ECO:0000256" key="9">
    <source>
        <dbReference type="ARBA" id="ARBA00022643"/>
    </source>
</evidence>